<sequence length="335" mass="37420">MLLNVYSTLDFLHNVYRLSFHNGPLIWAAHLFSRTYVTNLRHPGFVYNDSVGETRRELGTYLGKTLSAVNAALQKPEGAFRDDVLATIWVLTNYEQIRALINNSECPPESIEWLAAIRDGPYEWEEFPLVVSFFVTTCTRVQATVVDIFDRVDFAAAEKQFEWLVEQLSEAESKVNQHMARAAAVDAKPADVYMRNLHYTAVIKGHGHISLLCNFLAHRAGSRISLGRLRGQRAQALQAVQAAARSILDSLPESLYYSAVADRGDEAGPRVLFDALKMIWPLTCVLLNPTTSAENKAEAEAALKFIGRQFGVRQALRTYQTPAPLPAEAQVPLDL</sequence>
<reference evidence="2" key="1">
    <citation type="journal article" date="2016" name="Genome Announc.">
        <title>Genome sequence of Ustilaginoidea virens IPU010, a rice pathogenic fungus causing false smut.</title>
        <authorList>
            <person name="Kumagai T."/>
            <person name="Ishii T."/>
            <person name="Terai G."/>
            <person name="Umemura M."/>
            <person name="Machida M."/>
            <person name="Asai K."/>
        </authorList>
    </citation>
    <scope>NUCLEOTIDE SEQUENCE [LARGE SCALE GENOMIC DNA]</scope>
    <source>
        <strain evidence="2">IPU010</strain>
    </source>
</reference>
<dbReference type="AlphaFoldDB" id="A0A1B5KVS6"/>
<name>A0A1B5KVS6_USTVR</name>
<evidence type="ECO:0000313" key="2">
    <source>
        <dbReference type="Proteomes" id="UP000054053"/>
    </source>
</evidence>
<gene>
    <name evidence="1" type="ORF">UVI_02048480</name>
</gene>
<dbReference type="EMBL" id="BBTG02000033">
    <property type="protein sequence ID" value="GAO15092.1"/>
    <property type="molecule type" value="Genomic_DNA"/>
</dbReference>
<comment type="caution">
    <text evidence="1">The sequence shown here is derived from an EMBL/GenBank/DDBJ whole genome shotgun (WGS) entry which is preliminary data.</text>
</comment>
<accession>A0A1B5KVS6</accession>
<dbReference type="Proteomes" id="UP000054053">
    <property type="component" value="Unassembled WGS sequence"/>
</dbReference>
<organism evidence="1 2">
    <name type="scientific">Ustilaginoidea virens</name>
    <name type="common">Rice false smut fungus</name>
    <name type="synonym">Villosiclava virens</name>
    <dbReference type="NCBI Taxonomy" id="1159556"/>
    <lineage>
        <taxon>Eukaryota</taxon>
        <taxon>Fungi</taxon>
        <taxon>Dikarya</taxon>
        <taxon>Ascomycota</taxon>
        <taxon>Pezizomycotina</taxon>
        <taxon>Sordariomycetes</taxon>
        <taxon>Hypocreomycetidae</taxon>
        <taxon>Hypocreales</taxon>
        <taxon>Clavicipitaceae</taxon>
        <taxon>Ustilaginoidea</taxon>
    </lineage>
</organism>
<protein>
    <submittedName>
        <fullName evidence="1">Uncharacterized protein</fullName>
    </submittedName>
</protein>
<proteinExistence type="predicted"/>
<evidence type="ECO:0000313" key="1">
    <source>
        <dbReference type="EMBL" id="GAO15092.1"/>
    </source>
</evidence>